<dbReference type="OrthoDB" id="7739838at2"/>
<name>A0A6I6IPW9_9RHOB</name>
<dbReference type="Proteomes" id="UP000428330">
    <property type="component" value="Chromosome"/>
</dbReference>
<dbReference type="EMBL" id="CP034348">
    <property type="protein sequence ID" value="QGX97863.1"/>
    <property type="molecule type" value="Genomic_DNA"/>
</dbReference>
<organism evidence="1 2">
    <name type="scientific">Roseovarius faecimaris</name>
    <dbReference type="NCBI Taxonomy" id="2494550"/>
    <lineage>
        <taxon>Bacteria</taxon>
        <taxon>Pseudomonadati</taxon>
        <taxon>Pseudomonadota</taxon>
        <taxon>Alphaproteobacteria</taxon>
        <taxon>Rhodobacterales</taxon>
        <taxon>Roseobacteraceae</taxon>
        <taxon>Roseovarius</taxon>
    </lineage>
</organism>
<dbReference type="AlphaFoldDB" id="A0A6I6IPW9"/>
<evidence type="ECO:0000313" key="1">
    <source>
        <dbReference type="EMBL" id="QGX97863.1"/>
    </source>
</evidence>
<dbReference type="RefSeq" id="WP_157706498.1">
    <property type="nucleotide sequence ID" value="NZ_CP034348.1"/>
</dbReference>
<evidence type="ECO:0000313" key="2">
    <source>
        <dbReference type="Proteomes" id="UP000428330"/>
    </source>
</evidence>
<dbReference type="KEGG" id="rom:EI983_06070"/>
<evidence type="ECO:0008006" key="3">
    <source>
        <dbReference type="Google" id="ProtNLM"/>
    </source>
</evidence>
<gene>
    <name evidence="1" type="ORF">EI983_06070</name>
</gene>
<protein>
    <recommendedName>
        <fullName evidence="3">DUF4274 domain-containing protein</fullName>
    </recommendedName>
</protein>
<reference evidence="2" key="1">
    <citation type="submission" date="2018-12" db="EMBL/GenBank/DDBJ databases">
        <title>Complete genome sequence of Roseovarius sp. MME-070.</title>
        <authorList>
            <person name="Nam Y.-D."/>
            <person name="Kang J."/>
            <person name="Chung W.-H."/>
            <person name="Park Y.S."/>
        </authorList>
    </citation>
    <scope>NUCLEOTIDE SEQUENCE [LARGE SCALE GENOMIC DNA]</scope>
    <source>
        <strain evidence="2">MME-070</strain>
    </source>
</reference>
<keyword evidence="2" id="KW-1185">Reference proteome</keyword>
<sequence length="190" mass="22027">MSDSGEFDWSTGTAEDQQALARGADADQLRHAARTYRWTLYPEEVLGWVMAQKCIDLASALSAFLNGEPERFNYMPKRDVPQSHRAAARVLDNICLRVNSGFYLVEPGHDLDDDRRLKRWLDYQQVDREEGRRGRWILDERIINGLYETQELPCSVQIQTEKRNVLLDVFSPVMELGVNREHLKYLPEEG</sequence>
<proteinExistence type="predicted"/>
<accession>A0A6I6IPW9</accession>